<dbReference type="RefSeq" id="XP_035685934.1">
    <property type="nucleotide sequence ID" value="XM_035830041.1"/>
</dbReference>
<dbReference type="OMA" id="NADEPAC"/>
<evidence type="ECO:0000313" key="4">
    <source>
        <dbReference type="RefSeq" id="XP_035685934.1"/>
    </source>
</evidence>
<keyword evidence="3" id="KW-1185">Reference proteome</keyword>
<proteinExistence type="predicted"/>
<evidence type="ECO:0000256" key="1">
    <source>
        <dbReference type="ARBA" id="ARBA00022734"/>
    </source>
</evidence>
<dbReference type="KEGG" id="bfo:118422453"/>
<dbReference type="GeneID" id="118422453"/>
<evidence type="ECO:0000313" key="3">
    <source>
        <dbReference type="Proteomes" id="UP000001554"/>
    </source>
</evidence>
<organism evidence="3 4">
    <name type="scientific">Branchiostoma floridae</name>
    <name type="common">Florida lancelet</name>
    <name type="synonym">Amphioxus</name>
    <dbReference type="NCBI Taxonomy" id="7739"/>
    <lineage>
        <taxon>Eukaryota</taxon>
        <taxon>Metazoa</taxon>
        <taxon>Chordata</taxon>
        <taxon>Cephalochordata</taxon>
        <taxon>Leptocardii</taxon>
        <taxon>Amphioxiformes</taxon>
        <taxon>Branchiostomatidae</taxon>
        <taxon>Branchiostoma</taxon>
    </lineage>
</organism>
<name>A0A9J7LPZ2_BRAFL</name>
<gene>
    <name evidence="4" type="primary">LOC118422453</name>
</gene>
<keyword evidence="1" id="KW-0430">Lectin</keyword>
<dbReference type="PANTHER" id="PTHR24024">
    <property type="entry name" value="PULMONARY SURFACTANT-ASSOCIATED PROTEIN A"/>
    <property type="match status" value="1"/>
</dbReference>
<keyword evidence="2" id="KW-0732">Signal</keyword>
<dbReference type="OrthoDB" id="6127486at2759"/>
<evidence type="ECO:0000256" key="2">
    <source>
        <dbReference type="SAM" id="SignalP"/>
    </source>
</evidence>
<dbReference type="AlphaFoldDB" id="A0A9J7LPZ2"/>
<feature type="signal peptide" evidence="2">
    <location>
        <begin position="1"/>
        <end position="18"/>
    </location>
</feature>
<feature type="chain" id="PRO_5039950106" evidence="2">
    <location>
        <begin position="19"/>
        <end position="237"/>
    </location>
</feature>
<sequence>MMAVRVVVVFALAIVAHGNVLQDETVDGLLGEQASAGAHHLFDSLDDSAVSGMTQYTRWGKTMCPGDAVLVYKGIMAGSWYSHSGSGSNFLCLPEDPEWMEYSDATDGQRGFVAGAEYETDRNAPFAIHDQHDAPCAVCAIPRGTSLMIPAKMSCPTGWIQEYSGYLMAAKYSHRRTDFVCVDVEAQHEDGGDANNNGALLYLVEGRCNYNLPCPPYVNGRELTCVVCSAGVKPVTT</sequence>
<dbReference type="GO" id="GO:0005615">
    <property type="term" value="C:extracellular space"/>
    <property type="evidence" value="ECO:0000318"/>
    <property type="project" value="GO_Central"/>
</dbReference>
<dbReference type="PANTHER" id="PTHR24024:SF18">
    <property type="entry name" value="SHORT-CHAIN COLLAGEN C4-LIKE"/>
    <property type="match status" value="1"/>
</dbReference>
<protein>
    <submittedName>
        <fullName evidence="4">Uncharacterized protein LOC118422453 isoform X1</fullName>
    </submittedName>
</protein>
<dbReference type="GO" id="GO:0030246">
    <property type="term" value="F:carbohydrate binding"/>
    <property type="evidence" value="ECO:0007669"/>
    <property type="project" value="UniProtKB-KW"/>
</dbReference>
<dbReference type="Proteomes" id="UP000001554">
    <property type="component" value="Chromosome 9"/>
</dbReference>
<reference evidence="4" key="2">
    <citation type="submission" date="2025-08" db="UniProtKB">
        <authorList>
            <consortium name="RefSeq"/>
        </authorList>
    </citation>
    <scope>IDENTIFICATION</scope>
    <source>
        <strain evidence="4">S238N-H82</strain>
        <tissue evidence="4">Testes</tissue>
    </source>
</reference>
<dbReference type="InterPro" id="IPR051077">
    <property type="entry name" value="Ca-dependent_lectin"/>
</dbReference>
<reference evidence="3" key="1">
    <citation type="journal article" date="2020" name="Nat. Ecol. Evol.">
        <title>Deeply conserved synteny resolves early events in vertebrate evolution.</title>
        <authorList>
            <person name="Simakov O."/>
            <person name="Marletaz F."/>
            <person name="Yue J.X."/>
            <person name="O'Connell B."/>
            <person name="Jenkins J."/>
            <person name="Brandt A."/>
            <person name="Calef R."/>
            <person name="Tung C.H."/>
            <person name="Huang T.K."/>
            <person name="Schmutz J."/>
            <person name="Satoh N."/>
            <person name="Yu J.K."/>
            <person name="Putnam N.H."/>
            <person name="Green R.E."/>
            <person name="Rokhsar D.S."/>
        </authorList>
    </citation>
    <scope>NUCLEOTIDE SEQUENCE [LARGE SCALE GENOMIC DNA]</scope>
    <source>
        <strain evidence="3">S238N-H82</strain>
    </source>
</reference>
<accession>A0A9J7LPZ2</accession>